<evidence type="ECO:0000313" key="5">
    <source>
        <dbReference type="EMBL" id="KAG2487702.1"/>
    </source>
</evidence>
<evidence type="ECO:0000256" key="3">
    <source>
        <dbReference type="ARBA" id="ARBA00023002"/>
    </source>
</evidence>
<gene>
    <name evidence="5" type="ORF">HYH03_013701</name>
</gene>
<dbReference type="Pfam" id="PF13561">
    <property type="entry name" value="adh_short_C2"/>
    <property type="match status" value="1"/>
</dbReference>
<keyword evidence="2" id="KW-0521">NADP</keyword>
<dbReference type="InterPro" id="IPR036291">
    <property type="entry name" value="NAD(P)-bd_dom_sf"/>
</dbReference>
<keyword evidence="3" id="KW-0560">Oxidoreductase</keyword>
<dbReference type="Proteomes" id="UP000612055">
    <property type="component" value="Unassembled WGS sequence"/>
</dbReference>
<dbReference type="PRINTS" id="PR00080">
    <property type="entry name" value="SDRFAMILY"/>
</dbReference>
<organism evidence="5 6">
    <name type="scientific">Edaphochlamys debaryana</name>
    <dbReference type="NCBI Taxonomy" id="47281"/>
    <lineage>
        <taxon>Eukaryota</taxon>
        <taxon>Viridiplantae</taxon>
        <taxon>Chlorophyta</taxon>
        <taxon>core chlorophytes</taxon>
        <taxon>Chlorophyceae</taxon>
        <taxon>CS clade</taxon>
        <taxon>Chlamydomonadales</taxon>
        <taxon>Chlamydomonadales incertae sedis</taxon>
        <taxon>Edaphochlamys</taxon>
    </lineage>
</organism>
<reference evidence="5" key="1">
    <citation type="journal article" date="2020" name="bioRxiv">
        <title>Comparative genomics of Chlamydomonas.</title>
        <authorList>
            <person name="Craig R.J."/>
            <person name="Hasan A.R."/>
            <person name="Ness R.W."/>
            <person name="Keightley P.D."/>
        </authorList>
    </citation>
    <scope>NUCLEOTIDE SEQUENCE</scope>
    <source>
        <strain evidence="5">CCAP 11/70</strain>
    </source>
</reference>
<dbReference type="Gene3D" id="3.40.50.720">
    <property type="entry name" value="NAD(P)-binding Rossmann-like Domain"/>
    <property type="match status" value="1"/>
</dbReference>
<protein>
    <submittedName>
        <fullName evidence="5">Uncharacterized protein</fullName>
    </submittedName>
</protein>
<dbReference type="Pfam" id="PF00106">
    <property type="entry name" value="adh_short"/>
    <property type="match status" value="1"/>
</dbReference>
<evidence type="ECO:0000256" key="4">
    <source>
        <dbReference type="RuleBase" id="RU000363"/>
    </source>
</evidence>
<dbReference type="GO" id="GO:0016491">
    <property type="term" value="F:oxidoreductase activity"/>
    <property type="evidence" value="ECO:0007669"/>
    <property type="project" value="UniProtKB-KW"/>
</dbReference>
<dbReference type="PANTHER" id="PTHR43963">
    <property type="entry name" value="CARBONYL REDUCTASE 1-RELATED"/>
    <property type="match status" value="1"/>
</dbReference>
<evidence type="ECO:0000313" key="6">
    <source>
        <dbReference type="Proteomes" id="UP000612055"/>
    </source>
</evidence>
<dbReference type="InterPro" id="IPR002347">
    <property type="entry name" value="SDR_fam"/>
</dbReference>
<name>A0A835XQH8_9CHLO</name>
<dbReference type="SUPFAM" id="SSF51735">
    <property type="entry name" value="NAD(P)-binding Rossmann-fold domains"/>
    <property type="match status" value="1"/>
</dbReference>
<dbReference type="PANTHER" id="PTHR43963:SF6">
    <property type="entry name" value="CHAIN DEHYDROGENASE FAMILY PROTEIN, PUTATIVE (AFU_ORTHOLOGUE AFUA_3G15350)-RELATED"/>
    <property type="match status" value="1"/>
</dbReference>
<dbReference type="EMBL" id="JAEHOE010000093">
    <property type="protein sequence ID" value="KAG2487702.1"/>
    <property type="molecule type" value="Genomic_DNA"/>
</dbReference>
<evidence type="ECO:0000256" key="2">
    <source>
        <dbReference type="ARBA" id="ARBA00022857"/>
    </source>
</evidence>
<dbReference type="AlphaFoldDB" id="A0A835XQH8"/>
<accession>A0A835XQH8</accession>
<sequence>MESYSTTKWWDADTVAVVSGSNKGIGFEAARILAEQGLTVVVTSRNEDLGKEALAKIQAAAPGAKVLFHQLDIADPFSIANFAQWMKGSVGSVTILINNAGFAYKGNTFGPEEAKTTLGVNYYGTRQLTEALLPLMKPPARIVNVSSRAGLRSIVRSPELLKRLTGAATTPQLDELAEEFVSSIRAGNHMAKGWPDTMYGVSKLMLSLYTLQLAGQLKDKGVVVNAMCPGWCRTDMSSKRGTKSAAEGADTAVWLALRPPAEASTGGFWGERSAIGW</sequence>
<comment type="similarity">
    <text evidence="1 4">Belongs to the short-chain dehydrogenases/reductases (SDR) family.</text>
</comment>
<dbReference type="OrthoDB" id="1933717at2759"/>
<proteinExistence type="inferred from homology"/>
<keyword evidence="6" id="KW-1185">Reference proteome</keyword>
<comment type="caution">
    <text evidence="5">The sequence shown here is derived from an EMBL/GenBank/DDBJ whole genome shotgun (WGS) entry which is preliminary data.</text>
</comment>
<evidence type="ECO:0000256" key="1">
    <source>
        <dbReference type="ARBA" id="ARBA00006484"/>
    </source>
</evidence>
<dbReference type="PRINTS" id="PR00081">
    <property type="entry name" value="GDHRDH"/>
</dbReference>